<dbReference type="EMBL" id="VBUI01000109">
    <property type="protein sequence ID" value="TLF43161.1"/>
    <property type="molecule type" value="Genomic_DNA"/>
</dbReference>
<gene>
    <name evidence="1" type="ORF">FEI13_18965</name>
</gene>
<protein>
    <submittedName>
        <fullName evidence="1">Recombinase</fullName>
    </submittedName>
</protein>
<accession>A0A5R8M0I5</accession>
<evidence type="ECO:0000313" key="2">
    <source>
        <dbReference type="Proteomes" id="UP000306973"/>
    </source>
</evidence>
<dbReference type="InterPro" id="IPR011385">
    <property type="entry name" value="Site-sp_rcmbase"/>
</dbReference>
<organism evidence="1 2">
    <name type="scientific">Halomonas urmiana</name>
    <dbReference type="NCBI Taxonomy" id="490901"/>
    <lineage>
        <taxon>Bacteria</taxon>
        <taxon>Pseudomonadati</taxon>
        <taxon>Pseudomonadota</taxon>
        <taxon>Gammaproteobacteria</taxon>
        <taxon>Oceanospirillales</taxon>
        <taxon>Halomonadaceae</taxon>
        <taxon>Halomonas</taxon>
    </lineage>
</organism>
<reference evidence="1 2" key="1">
    <citation type="journal article" date="2007" name="Int. J. Syst. Evol. Microbiol.">
        <title>Halomonas saccharevitans sp. nov., Halomonas arcis sp. nov. and Halomonas subterranea sp. nov., halophilic bacteria isolated from hypersaline environments of China.</title>
        <authorList>
            <person name="Xu X.W."/>
            <person name="Wu Y.H."/>
            <person name="Zhou Z."/>
            <person name="Wang C.S."/>
            <person name="Zhou Y.G."/>
            <person name="Zhang H.B."/>
            <person name="Wang Y."/>
            <person name="Wu M."/>
        </authorList>
    </citation>
    <scope>NUCLEOTIDE SEQUENCE [LARGE SCALE GENOMIC DNA]</scope>
    <source>
        <strain evidence="1 2">TBZ3</strain>
    </source>
</reference>
<name>A0A5R8M0I5_9GAMM</name>
<sequence length="86" mass="9881">QGFAFVNTAFKNSSKYGISSKINLALLKIRQQLQRILEILDLLVINKDSDVIEKSKKLVTSILEYKSHRNNIRDLVYDSTTLMSHL</sequence>
<dbReference type="AlphaFoldDB" id="A0A5R8M0I5"/>
<feature type="non-terminal residue" evidence="1">
    <location>
        <position position="86"/>
    </location>
</feature>
<proteinExistence type="predicted"/>
<dbReference type="Proteomes" id="UP000306973">
    <property type="component" value="Unassembled WGS sequence"/>
</dbReference>
<keyword evidence="2" id="KW-1185">Reference proteome</keyword>
<comment type="caution">
    <text evidence="1">The sequence shown here is derived from an EMBL/GenBank/DDBJ whole genome shotgun (WGS) entry which is preliminary data.</text>
</comment>
<dbReference type="RefSeq" id="WP_166462152.1">
    <property type="nucleotide sequence ID" value="NZ_VBUI01000109.1"/>
</dbReference>
<dbReference type="Pfam" id="PF10136">
    <property type="entry name" value="SpecificRecomb"/>
    <property type="match status" value="1"/>
</dbReference>
<evidence type="ECO:0000313" key="1">
    <source>
        <dbReference type="EMBL" id="TLF43161.1"/>
    </source>
</evidence>
<feature type="non-terminal residue" evidence="1">
    <location>
        <position position="1"/>
    </location>
</feature>